<keyword evidence="1" id="KW-0472">Membrane</keyword>
<feature type="domain" description="Prepilin type IV endopeptidase peptidase" evidence="2">
    <location>
        <begin position="8"/>
        <end position="93"/>
    </location>
</feature>
<sequence>MTPLAYVALAVWCALLTVSDVRERRLPNRSTGSGVLAVLGYALFTEQFTVALLGALLLSAPYLLVHLLAPAALGAGDVKLAVMLGAAAALGDARTWVWAAIGAPALTACLAVGVLAWRRASTAVRGGSPLTVPHGPAMCSATLLALLSATLDST</sequence>
<keyword evidence="4" id="KW-1185">Reference proteome</keyword>
<dbReference type="Gene3D" id="1.20.120.1220">
    <property type="match status" value="1"/>
</dbReference>
<dbReference type="RefSeq" id="WP_195033763.1">
    <property type="nucleotide sequence ID" value="NZ_JADLRE010000011.1"/>
</dbReference>
<keyword evidence="1" id="KW-1133">Transmembrane helix</keyword>
<dbReference type="Proteomes" id="UP000807309">
    <property type="component" value="Unassembled WGS sequence"/>
</dbReference>
<name>A0ABS0C8H7_9NOCA</name>
<dbReference type="Pfam" id="PF01478">
    <property type="entry name" value="Peptidase_A24"/>
    <property type="match status" value="1"/>
</dbReference>
<evidence type="ECO:0000259" key="2">
    <source>
        <dbReference type="Pfam" id="PF01478"/>
    </source>
</evidence>
<reference evidence="3 4" key="1">
    <citation type="submission" date="2020-10" db="EMBL/GenBank/DDBJ databases">
        <title>Identification of Nocardia species via Next-generation sequencing and recognition of intraspecies genetic diversity.</title>
        <authorList>
            <person name="Li P."/>
            <person name="Li P."/>
            <person name="Lu B."/>
        </authorList>
    </citation>
    <scope>NUCLEOTIDE SEQUENCE [LARGE SCALE GENOMIC DNA]</scope>
    <source>
        <strain evidence="3 4">N-11</strain>
    </source>
</reference>
<protein>
    <submittedName>
        <fullName evidence="3">Prepilin peptidase</fullName>
    </submittedName>
</protein>
<keyword evidence="1" id="KW-0812">Transmembrane</keyword>
<feature type="transmembrane region" description="Helical" evidence="1">
    <location>
        <begin position="35"/>
        <end position="58"/>
    </location>
</feature>
<proteinExistence type="predicted"/>
<dbReference type="EMBL" id="JADLRE010000011">
    <property type="protein sequence ID" value="MBF6226680.1"/>
    <property type="molecule type" value="Genomic_DNA"/>
</dbReference>
<feature type="transmembrane region" description="Helical" evidence="1">
    <location>
        <begin position="96"/>
        <end position="117"/>
    </location>
</feature>
<comment type="caution">
    <text evidence="3">The sequence shown here is derived from an EMBL/GenBank/DDBJ whole genome shotgun (WGS) entry which is preliminary data.</text>
</comment>
<evidence type="ECO:0000313" key="4">
    <source>
        <dbReference type="Proteomes" id="UP000807309"/>
    </source>
</evidence>
<gene>
    <name evidence="3" type="ORF">IU470_16420</name>
</gene>
<dbReference type="InterPro" id="IPR000045">
    <property type="entry name" value="Prepilin_IV_endopep_pep"/>
</dbReference>
<organism evidence="3 4">
    <name type="scientific">Nocardia abscessus</name>
    <dbReference type="NCBI Taxonomy" id="120957"/>
    <lineage>
        <taxon>Bacteria</taxon>
        <taxon>Bacillati</taxon>
        <taxon>Actinomycetota</taxon>
        <taxon>Actinomycetes</taxon>
        <taxon>Mycobacteriales</taxon>
        <taxon>Nocardiaceae</taxon>
        <taxon>Nocardia</taxon>
    </lineage>
</organism>
<evidence type="ECO:0000313" key="3">
    <source>
        <dbReference type="EMBL" id="MBF6226680.1"/>
    </source>
</evidence>
<accession>A0ABS0C8H7</accession>
<evidence type="ECO:0000256" key="1">
    <source>
        <dbReference type="SAM" id="Phobius"/>
    </source>
</evidence>